<dbReference type="Proteomes" id="UP001432322">
    <property type="component" value="Unassembled WGS sequence"/>
</dbReference>
<gene>
    <name evidence="3" type="ORF">PFISCL1PPCAC_8952</name>
</gene>
<evidence type="ECO:0000313" key="3">
    <source>
        <dbReference type="EMBL" id="GMT17655.1"/>
    </source>
</evidence>
<comment type="caution">
    <text evidence="3">The sequence shown here is derived from an EMBL/GenBank/DDBJ whole genome shotgun (WGS) entry which is preliminary data.</text>
</comment>
<evidence type="ECO:0000313" key="4">
    <source>
        <dbReference type="Proteomes" id="UP001432322"/>
    </source>
</evidence>
<dbReference type="Gene3D" id="2.60.40.640">
    <property type="match status" value="1"/>
</dbReference>
<dbReference type="EMBL" id="BTSY01000003">
    <property type="protein sequence ID" value="GMT17655.1"/>
    <property type="molecule type" value="Genomic_DNA"/>
</dbReference>
<comment type="similarity">
    <text evidence="1">Belongs to the arrestin family.</text>
</comment>
<feature type="non-terminal residue" evidence="3">
    <location>
        <position position="1"/>
    </location>
</feature>
<proteinExistence type="inferred from homology"/>
<dbReference type="InterPro" id="IPR014756">
    <property type="entry name" value="Ig_E-set"/>
</dbReference>
<protein>
    <recommendedName>
        <fullName evidence="2">Arrestin-like N-terminal domain-containing protein</fullName>
    </recommendedName>
</protein>
<feature type="domain" description="Arrestin-like N-terminal" evidence="2">
    <location>
        <begin position="22"/>
        <end position="76"/>
    </location>
</feature>
<dbReference type="Pfam" id="PF00339">
    <property type="entry name" value="Arrestin_N"/>
    <property type="match status" value="1"/>
</dbReference>
<evidence type="ECO:0000259" key="2">
    <source>
        <dbReference type="Pfam" id="PF00339"/>
    </source>
</evidence>
<feature type="non-terminal residue" evidence="3">
    <location>
        <position position="76"/>
    </location>
</feature>
<organism evidence="3 4">
    <name type="scientific">Pristionchus fissidentatus</name>
    <dbReference type="NCBI Taxonomy" id="1538716"/>
    <lineage>
        <taxon>Eukaryota</taxon>
        <taxon>Metazoa</taxon>
        <taxon>Ecdysozoa</taxon>
        <taxon>Nematoda</taxon>
        <taxon>Chromadorea</taxon>
        <taxon>Rhabditida</taxon>
        <taxon>Rhabditina</taxon>
        <taxon>Diplogasteromorpha</taxon>
        <taxon>Diplogasteroidea</taxon>
        <taxon>Neodiplogasteridae</taxon>
        <taxon>Pristionchus</taxon>
    </lineage>
</organism>
<dbReference type="InterPro" id="IPR014752">
    <property type="entry name" value="Arrestin-like_C"/>
</dbReference>
<reference evidence="3" key="1">
    <citation type="submission" date="2023-10" db="EMBL/GenBank/DDBJ databases">
        <title>Genome assembly of Pristionchus species.</title>
        <authorList>
            <person name="Yoshida K."/>
            <person name="Sommer R.J."/>
        </authorList>
    </citation>
    <scope>NUCLEOTIDE SEQUENCE</scope>
    <source>
        <strain evidence="3">RS5133</strain>
    </source>
</reference>
<dbReference type="InterPro" id="IPR011021">
    <property type="entry name" value="Arrestin-like_N"/>
</dbReference>
<accession>A0AAV5VI92</accession>
<name>A0AAV5VI92_9BILA</name>
<dbReference type="SUPFAM" id="SSF81296">
    <property type="entry name" value="E set domains"/>
    <property type="match status" value="1"/>
</dbReference>
<keyword evidence="4" id="KW-1185">Reference proteome</keyword>
<evidence type="ECO:0000256" key="1">
    <source>
        <dbReference type="ARBA" id="ARBA00005298"/>
    </source>
</evidence>
<dbReference type="AlphaFoldDB" id="A0AAV5VI92"/>
<sequence>VTILKIWTNIEGVARVDLQEKSPSWPYSSRHCYFSQYTTVWTPVGKRRELAVGTHSFTVKFLLPSNCPTSFEGTHG</sequence>